<keyword evidence="1 7" id="KW-0732">Signal</keyword>
<dbReference type="InterPro" id="IPR009009">
    <property type="entry name" value="RlpA-like_DPBB"/>
</dbReference>
<organism evidence="9 10">
    <name type="scientific">Serratia grimesii</name>
    <dbReference type="NCBI Taxonomy" id="82995"/>
    <lineage>
        <taxon>Bacteria</taxon>
        <taxon>Pseudomonadati</taxon>
        <taxon>Pseudomonadota</taxon>
        <taxon>Gammaproteobacteria</taxon>
        <taxon>Enterobacterales</taxon>
        <taxon>Yersiniaceae</taxon>
        <taxon>Serratia</taxon>
    </lineage>
</organism>
<dbReference type="NCBIfam" id="NF007953">
    <property type="entry name" value="PRK10672.1"/>
    <property type="match status" value="1"/>
</dbReference>
<feature type="domain" description="SPOR" evidence="8">
    <location>
        <begin position="286"/>
        <end position="362"/>
    </location>
</feature>
<keyword evidence="4" id="KW-1003">Cell membrane</keyword>
<evidence type="ECO:0000313" key="10">
    <source>
        <dbReference type="Proteomes" id="UP000262210"/>
    </source>
</evidence>
<dbReference type="InterPro" id="IPR034718">
    <property type="entry name" value="RlpA"/>
</dbReference>
<dbReference type="GO" id="GO:0042834">
    <property type="term" value="F:peptidoglycan binding"/>
    <property type="evidence" value="ECO:0007669"/>
    <property type="project" value="InterPro"/>
</dbReference>
<dbReference type="GO" id="GO:0008932">
    <property type="term" value="F:lytic endotransglycosylase activity"/>
    <property type="evidence" value="ECO:0007669"/>
    <property type="project" value="UniProtKB-UniRule"/>
</dbReference>
<dbReference type="GO" id="GO:0005886">
    <property type="term" value="C:plasma membrane"/>
    <property type="evidence" value="ECO:0007669"/>
    <property type="project" value="UniProtKB-SubCell"/>
</dbReference>
<dbReference type="SUPFAM" id="SSF50685">
    <property type="entry name" value="Barwin-like endoglucanases"/>
    <property type="match status" value="1"/>
</dbReference>
<dbReference type="Gene3D" id="3.30.70.1070">
    <property type="entry name" value="Sporulation related repeat"/>
    <property type="match status" value="1"/>
</dbReference>
<evidence type="ECO:0000256" key="6">
    <source>
        <dbReference type="SAM" id="MobiDB-lite"/>
    </source>
</evidence>
<dbReference type="GO" id="GO:0009279">
    <property type="term" value="C:cell outer membrane"/>
    <property type="evidence" value="ECO:0007669"/>
    <property type="project" value="TreeGrafter"/>
</dbReference>
<evidence type="ECO:0000259" key="8">
    <source>
        <dbReference type="PROSITE" id="PS51724"/>
    </source>
</evidence>
<dbReference type="InterPro" id="IPR007730">
    <property type="entry name" value="SPOR-like_dom"/>
</dbReference>
<evidence type="ECO:0000256" key="1">
    <source>
        <dbReference type="ARBA" id="ARBA00022729"/>
    </source>
</evidence>
<dbReference type="EC" id="4.2.2.-" evidence="4"/>
<dbReference type="Pfam" id="PF03330">
    <property type="entry name" value="DPBB_1"/>
    <property type="match status" value="1"/>
</dbReference>
<dbReference type="Pfam" id="PF05036">
    <property type="entry name" value="SPOR"/>
    <property type="match status" value="1"/>
</dbReference>
<evidence type="ECO:0000313" key="9">
    <source>
        <dbReference type="EMBL" id="HCK00926.1"/>
    </source>
</evidence>
<dbReference type="AlphaFoldDB" id="A0A9C7QV58"/>
<feature type="chain" id="PRO_5039446647" description="Endolytic peptidoglycan transglycosylase RlpA" evidence="7">
    <location>
        <begin position="23"/>
        <end position="363"/>
    </location>
</feature>
<dbReference type="PROSITE" id="PS51724">
    <property type="entry name" value="SPOR"/>
    <property type="match status" value="1"/>
</dbReference>
<dbReference type="HAMAP" id="MF_02071">
    <property type="entry name" value="RlpA"/>
    <property type="match status" value="1"/>
</dbReference>
<dbReference type="CDD" id="cd22268">
    <property type="entry name" value="DPBB_RlpA-like"/>
    <property type="match status" value="1"/>
</dbReference>
<comment type="function">
    <text evidence="4">Lytic transglycosylase with a strong preference for naked glycan strands that lack stem peptides.</text>
</comment>
<dbReference type="PANTHER" id="PTHR34183:SF1">
    <property type="entry name" value="ENDOLYTIC PEPTIDOGLYCAN TRANSGLYCOSYLASE RLPA"/>
    <property type="match status" value="1"/>
</dbReference>
<dbReference type="PROSITE" id="PS51257">
    <property type="entry name" value="PROKAR_LIPOPROTEIN"/>
    <property type="match status" value="1"/>
</dbReference>
<feature type="signal peptide" evidence="7">
    <location>
        <begin position="1"/>
        <end position="22"/>
    </location>
</feature>
<comment type="similarity">
    <text evidence="4 5">Belongs to the RlpA family.</text>
</comment>
<dbReference type="NCBIfam" id="TIGR00413">
    <property type="entry name" value="rlpA"/>
    <property type="match status" value="1"/>
</dbReference>
<dbReference type="GO" id="GO:0071555">
    <property type="term" value="P:cell wall organization"/>
    <property type="evidence" value="ECO:0007669"/>
    <property type="project" value="UniProtKB-KW"/>
</dbReference>
<dbReference type="Proteomes" id="UP000262210">
    <property type="component" value="Unassembled WGS sequence"/>
</dbReference>
<dbReference type="SUPFAM" id="SSF110997">
    <property type="entry name" value="Sporulation related repeat"/>
    <property type="match status" value="1"/>
</dbReference>
<evidence type="ECO:0000256" key="2">
    <source>
        <dbReference type="ARBA" id="ARBA00023239"/>
    </source>
</evidence>
<evidence type="ECO:0000256" key="7">
    <source>
        <dbReference type="SAM" id="SignalP"/>
    </source>
</evidence>
<evidence type="ECO:0000256" key="3">
    <source>
        <dbReference type="ARBA" id="ARBA00023316"/>
    </source>
</evidence>
<keyword evidence="4" id="KW-0472">Membrane</keyword>
<feature type="region of interest" description="Disordered" evidence="6">
    <location>
        <begin position="220"/>
        <end position="246"/>
    </location>
</feature>
<keyword evidence="3 4" id="KW-0961">Cell wall biogenesis/degradation</keyword>
<keyword evidence="4" id="KW-0564">Palmitate</keyword>
<dbReference type="InterPro" id="IPR036908">
    <property type="entry name" value="RlpA-like_sf"/>
</dbReference>
<dbReference type="GO" id="GO:0000270">
    <property type="term" value="P:peptidoglycan metabolic process"/>
    <property type="evidence" value="ECO:0007669"/>
    <property type="project" value="UniProtKB-UniRule"/>
</dbReference>
<sequence length="363" mass="37721">MRKEWLWVGVVAVLLSACTAPTSEQQAPPQQPYNGPVVEIGGVEPQYEPYNPNNMQDYKVNGDTYRIVKDPQNFSQTGLASSYGEEARGNTTALGEQFDPNGLTAAHPTLPIPSYVRVTNLANGRQLVVRVNDRGPYTKGRIIDLSKAVADRLNLSNNTKVKVDFINVAPDGTLTGPGTIGTTVAKQSYALPSRPDLGSSSMGTPVQQDIPVASGAAVRPIDNSSLNTGDDAPAATTSNSSRSGFLGAPSAVPAGVLEGSEPEPAINAAAIAAPVAATAAVGASSMASGGSYVVQVGALSSAERAQTWQQSLSQKFGVPGKVAASGNVYRVQLGPFSSRQQAAQLQQRLATEAQQQSFVTAAP</sequence>
<keyword evidence="2 4" id="KW-0456">Lyase</keyword>
<dbReference type="RefSeq" id="WP_278431331.1">
    <property type="nucleotide sequence ID" value="NZ_DPSM01000018.1"/>
</dbReference>
<keyword evidence="4" id="KW-0449">Lipoprotein</keyword>
<accession>A0A9C7QV58</accession>
<reference evidence="9 10" key="1">
    <citation type="journal article" date="2018" name="Nat. Biotechnol.">
        <title>A standardized bacterial taxonomy based on genome phylogeny substantially revises the tree of life.</title>
        <authorList>
            <person name="Parks D.H."/>
            <person name="Chuvochina M."/>
            <person name="Waite D.W."/>
            <person name="Rinke C."/>
            <person name="Skarshewski A."/>
            <person name="Chaumeil P.A."/>
            <person name="Hugenholtz P."/>
        </authorList>
    </citation>
    <scope>NUCLEOTIDE SEQUENCE [LARGE SCALE GENOMIC DNA]</scope>
    <source>
        <strain evidence="9">UBA11264</strain>
    </source>
</reference>
<dbReference type="InterPro" id="IPR036680">
    <property type="entry name" value="SPOR-like_sf"/>
</dbReference>
<comment type="subcellular location">
    <subcellularLocation>
        <location evidence="4">Cell membrane</location>
        <topology evidence="4">Lipid-anchor</topology>
    </subcellularLocation>
</comment>
<name>A0A9C7QV58_9GAMM</name>
<evidence type="ECO:0000256" key="4">
    <source>
        <dbReference type="HAMAP-Rule" id="MF_02071"/>
    </source>
</evidence>
<dbReference type="Gene3D" id="2.40.40.10">
    <property type="entry name" value="RlpA-like domain"/>
    <property type="match status" value="1"/>
</dbReference>
<dbReference type="PANTHER" id="PTHR34183">
    <property type="entry name" value="ENDOLYTIC PEPTIDOGLYCAN TRANSGLYCOSYLASE RLPA"/>
    <property type="match status" value="1"/>
</dbReference>
<gene>
    <name evidence="4" type="primary">rlpA</name>
    <name evidence="9" type="ORF">DHV72_13005</name>
</gene>
<comment type="caution">
    <text evidence="9">The sequence shown here is derived from an EMBL/GenBank/DDBJ whole genome shotgun (WGS) entry which is preliminary data.</text>
</comment>
<proteinExistence type="inferred from homology"/>
<evidence type="ECO:0000256" key="5">
    <source>
        <dbReference type="RuleBase" id="RU003495"/>
    </source>
</evidence>
<dbReference type="EMBL" id="DPSM01000018">
    <property type="protein sequence ID" value="HCK00926.1"/>
    <property type="molecule type" value="Genomic_DNA"/>
</dbReference>
<dbReference type="InterPro" id="IPR012997">
    <property type="entry name" value="RplA"/>
</dbReference>
<protein>
    <recommendedName>
        <fullName evidence="4">Endolytic peptidoglycan transglycosylase RlpA</fullName>
        <ecNumber evidence="4">4.2.2.-</ecNumber>
    </recommendedName>
</protein>